<dbReference type="PANTHER" id="PTHR13076:SF5">
    <property type="entry name" value="COILED-COIL AND C2 DOMAIN-CONTAINING PROTEIN 1B"/>
    <property type="match status" value="1"/>
</dbReference>
<accession>A0ABV0QNI4</accession>
<dbReference type="EMBL" id="JAHRIN010017316">
    <property type="protein sequence ID" value="MEQ2197093.1"/>
    <property type="molecule type" value="Genomic_DNA"/>
</dbReference>
<dbReference type="Proteomes" id="UP001434883">
    <property type="component" value="Unassembled WGS sequence"/>
</dbReference>
<comment type="caution">
    <text evidence="1">The sequence shown here is derived from an EMBL/GenBank/DDBJ whole genome shotgun (WGS) entry which is preliminary data.</text>
</comment>
<name>A0ABV0QNI4_9TELE</name>
<keyword evidence="2" id="KW-1185">Reference proteome</keyword>
<dbReference type="PANTHER" id="PTHR13076">
    <property type="entry name" value="COILED-COIL AND C2 DOMAIN-CONTAINING PROTEIN 1-LIKE"/>
    <property type="match status" value="1"/>
</dbReference>
<sequence>MDGRKHTGGRVEVKVRLREPLSGQDVQTSTERWLVIDSSKVNMDSIRNTSEEKDEVWDLLGAVRCSHGTQALTDLGLL</sequence>
<dbReference type="InterPro" id="IPR039725">
    <property type="entry name" value="CC2D1A/B"/>
</dbReference>
<organism evidence="1 2">
    <name type="scientific">Xenoophorus captivus</name>
    <dbReference type="NCBI Taxonomy" id="1517983"/>
    <lineage>
        <taxon>Eukaryota</taxon>
        <taxon>Metazoa</taxon>
        <taxon>Chordata</taxon>
        <taxon>Craniata</taxon>
        <taxon>Vertebrata</taxon>
        <taxon>Euteleostomi</taxon>
        <taxon>Actinopterygii</taxon>
        <taxon>Neopterygii</taxon>
        <taxon>Teleostei</taxon>
        <taxon>Neoteleostei</taxon>
        <taxon>Acanthomorphata</taxon>
        <taxon>Ovalentaria</taxon>
        <taxon>Atherinomorphae</taxon>
        <taxon>Cyprinodontiformes</taxon>
        <taxon>Goodeidae</taxon>
        <taxon>Xenoophorus</taxon>
    </lineage>
</organism>
<evidence type="ECO:0000313" key="2">
    <source>
        <dbReference type="Proteomes" id="UP001434883"/>
    </source>
</evidence>
<gene>
    <name evidence="1" type="ORF">XENOCAPTIV_022780</name>
</gene>
<evidence type="ECO:0000313" key="1">
    <source>
        <dbReference type="EMBL" id="MEQ2197093.1"/>
    </source>
</evidence>
<protein>
    <submittedName>
        <fullName evidence="1">Uncharacterized protein</fullName>
    </submittedName>
</protein>
<reference evidence="1 2" key="1">
    <citation type="submission" date="2021-06" db="EMBL/GenBank/DDBJ databases">
        <authorList>
            <person name="Palmer J.M."/>
        </authorList>
    </citation>
    <scope>NUCLEOTIDE SEQUENCE [LARGE SCALE GENOMIC DNA]</scope>
    <source>
        <strain evidence="1 2">XC_2019</strain>
        <tissue evidence="1">Muscle</tissue>
    </source>
</reference>
<proteinExistence type="predicted"/>